<dbReference type="InterPro" id="IPR008988">
    <property type="entry name" value="Transcriptional_repressor_C"/>
</dbReference>
<dbReference type="InterPro" id="IPR038157">
    <property type="entry name" value="FeoA_core_dom"/>
</dbReference>
<evidence type="ECO:0000256" key="1">
    <source>
        <dbReference type="ARBA" id="ARBA00023004"/>
    </source>
</evidence>
<dbReference type="SUPFAM" id="SSF50037">
    <property type="entry name" value="C-terminal domain of transcriptional repressors"/>
    <property type="match status" value="1"/>
</dbReference>
<dbReference type="HOGENOM" id="CLU_150646_12_2_7"/>
<reference evidence="4" key="1">
    <citation type="journal article" date="2014" name="Genome Announc.">
        <title>Complete Genome Sequence of Campylobacter iguaniorum Strain 1485ET, Isolated from a Bearded Dragon (Pogona vitticeps).</title>
        <authorList>
            <person name="Gilbert M.J."/>
            <person name="Miller W.G."/>
            <person name="Yee E."/>
            <person name="Kik M."/>
            <person name="Wagenaar J.A."/>
            <person name="Duim B."/>
        </authorList>
    </citation>
    <scope>NUCLEOTIDE SEQUENCE [LARGE SCALE GENOMIC DNA]</scope>
    <source>
        <strain evidence="4">1485E</strain>
    </source>
</reference>
<dbReference type="OrthoDB" id="9811076at2"/>
<dbReference type="Gene3D" id="2.30.30.90">
    <property type="match status" value="1"/>
</dbReference>
<dbReference type="InterPro" id="IPR007167">
    <property type="entry name" value="Fe-transptr_FeoA-like"/>
</dbReference>
<dbReference type="Pfam" id="PF04023">
    <property type="entry name" value="FeoA"/>
    <property type="match status" value="1"/>
</dbReference>
<evidence type="ECO:0000313" key="4">
    <source>
        <dbReference type="Proteomes" id="UP000028486"/>
    </source>
</evidence>
<dbReference type="RefSeq" id="WP_038454817.1">
    <property type="nucleotide sequence ID" value="NZ_CP009043.1"/>
</dbReference>
<dbReference type="KEGG" id="caj:CIG1485E_1321"/>
<dbReference type="GO" id="GO:0046914">
    <property type="term" value="F:transition metal ion binding"/>
    <property type="evidence" value="ECO:0007669"/>
    <property type="project" value="InterPro"/>
</dbReference>
<protein>
    <submittedName>
        <fullName evidence="3">Ferrous iron transport protein A</fullName>
    </submittedName>
</protein>
<dbReference type="AlphaFoldDB" id="A0A076FCM6"/>
<name>A0A076FCM6_9BACT</name>
<accession>A0A076FCM6</accession>
<sequence>MNLTELDKDQKAILKSIDGEQSTKRRLRSFGLDVGSQIQIKQKSISDLNIELSSEFGLIALRKEEAQMIECEPIKQ</sequence>
<feature type="domain" description="Ferrous iron transporter FeoA-like" evidence="2">
    <location>
        <begin position="1"/>
        <end position="73"/>
    </location>
</feature>
<dbReference type="SMART" id="SM00899">
    <property type="entry name" value="FeoA"/>
    <property type="match status" value="1"/>
</dbReference>
<organism evidence="3 4">
    <name type="scientific">Campylobacter iguaniorum</name>
    <dbReference type="NCBI Taxonomy" id="1244531"/>
    <lineage>
        <taxon>Bacteria</taxon>
        <taxon>Pseudomonadati</taxon>
        <taxon>Campylobacterota</taxon>
        <taxon>Epsilonproteobacteria</taxon>
        <taxon>Campylobacterales</taxon>
        <taxon>Campylobacteraceae</taxon>
        <taxon>Campylobacter</taxon>
    </lineage>
</organism>
<keyword evidence="1" id="KW-0408">Iron</keyword>
<dbReference type="PATRIC" id="fig|1244531.5.peg.1467"/>
<proteinExistence type="predicted"/>
<keyword evidence="4" id="KW-1185">Reference proteome</keyword>
<evidence type="ECO:0000259" key="2">
    <source>
        <dbReference type="SMART" id="SM00899"/>
    </source>
</evidence>
<gene>
    <name evidence="3" type="primary">feoA</name>
    <name evidence="3" type="ORF">CIG1485E_1321</name>
</gene>
<dbReference type="STRING" id="1244531.CIG2463D_1455"/>
<evidence type="ECO:0000313" key="3">
    <source>
        <dbReference type="EMBL" id="AII15152.1"/>
    </source>
</evidence>
<dbReference type="Proteomes" id="UP000028486">
    <property type="component" value="Chromosome"/>
</dbReference>
<dbReference type="EMBL" id="CP009043">
    <property type="protein sequence ID" value="AII15152.1"/>
    <property type="molecule type" value="Genomic_DNA"/>
</dbReference>